<dbReference type="Proteomes" id="UP000324222">
    <property type="component" value="Unassembled WGS sequence"/>
</dbReference>
<keyword evidence="3" id="KW-1185">Reference proteome</keyword>
<dbReference type="AlphaFoldDB" id="A0A5B7GGF5"/>
<organism evidence="2 3">
    <name type="scientific">Portunus trituberculatus</name>
    <name type="common">Swimming crab</name>
    <name type="synonym">Neptunus trituberculatus</name>
    <dbReference type="NCBI Taxonomy" id="210409"/>
    <lineage>
        <taxon>Eukaryota</taxon>
        <taxon>Metazoa</taxon>
        <taxon>Ecdysozoa</taxon>
        <taxon>Arthropoda</taxon>
        <taxon>Crustacea</taxon>
        <taxon>Multicrustacea</taxon>
        <taxon>Malacostraca</taxon>
        <taxon>Eumalacostraca</taxon>
        <taxon>Eucarida</taxon>
        <taxon>Decapoda</taxon>
        <taxon>Pleocyemata</taxon>
        <taxon>Brachyura</taxon>
        <taxon>Eubrachyura</taxon>
        <taxon>Portunoidea</taxon>
        <taxon>Portunidae</taxon>
        <taxon>Portuninae</taxon>
        <taxon>Portunus</taxon>
    </lineage>
</organism>
<reference evidence="2 3" key="1">
    <citation type="submission" date="2019-05" db="EMBL/GenBank/DDBJ databases">
        <title>Another draft genome of Portunus trituberculatus and its Hox gene families provides insights of decapod evolution.</title>
        <authorList>
            <person name="Jeong J.-H."/>
            <person name="Song I."/>
            <person name="Kim S."/>
            <person name="Choi T."/>
            <person name="Kim D."/>
            <person name="Ryu S."/>
            <person name="Kim W."/>
        </authorList>
    </citation>
    <scope>NUCLEOTIDE SEQUENCE [LARGE SCALE GENOMIC DNA]</scope>
    <source>
        <tissue evidence="2">Muscle</tissue>
    </source>
</reference>
<keyword evidence="1" id="KW-1133">Transmembrane helix</keyword>
<feature type="transmembrane region" description="Helical" evidence="1">
    <location>
        <begin position="153"/>
        <end position="170"/>
    </location>
</feature>
<keyword evidence="1" id="KW-0812">Transmembrane</keyword>
<name>A0A5B7GGF5_PORTR</name>
<protein>
    <submittedName>
        <fullName evidence="2">Uncharacterized protein</fullName>
    </submittedName>
</protein>
<dbReference type="OrthoDB" id="6378017at2759"/>
<gene>
    <name evidence="2" type="ORF">E2C01_053197</name>
</gene>
<proteinExistence type="predicted"/>
<evidence type="ECO:0000313" key="3">
    <source>
        <dbReference type="Proteomes" id="UP000324222"/>
    </source>
</evidence>
<accession>A0A5B7GGF5</accession>
<sequence>MLRRARQTWYRRRFTTPQRYLDHLQHPLTLASSQAPTPVSISTYSDRFIPARQTSALSIRGQVHRVVGDSTLPKLSYIKCWSCVTCIKIRKKVQRIASLVMPLWKCFVWKEPPVILPLEVARILAHHMFAAFIFSNGEYCRTDTISSPITCRLLHTVWLPLCMMFLLWLWG</sequence>
<evidence type="ECO:0000256" key="1">
    <source>
        <dbReference type="SAM" id="Phobius"/>
    </source>
</evidence>
<dbReference type="EMBL" id="VSRR010016335">
    <property type="protein sequence ID" value="MPC59181.1"/>
    <property type="molecule type" value="Genomic_DNA"/>
</dbReference>
<keyword evidence="1" id="KW-0472">Membrane</keyword>
<comment type="caution">
    <text evidence="2">The sequence shown here is derived from an EMBL/GenBank/DDBJ whole genome shotgun (WGS) entry which is preliminary data.</text>
</comment>
<evidence type="ECO:0000313" key="2">
    <source>
        <dbReference type="EMBL" id="MPC59181.1"/>
    </source>
</evidence>